<keyword evidence="8" id="KW-1185">Reference proteome</keyword>
<dbReference type="PANTHER" id="PTHR30349:SF64">
    <property type="entry name" value="PROPHAGE INTEGRASE INTD-RELATED"/>
    <property type="match status" value="1"/>
</dbReference>
<dbReference type="InterPro" id="IPR050090">
    <property type="entry name" value="Tyrosine_recombinase_XerCD"/>
</dbReference>
<comment type="similarity">
    <text evidence="1">Belongs to the 'phage' integrase family.</text>
</comment>
<evidence type="ECO:0000256" key="5">
    <source>
        <dbReference type="PROSITE-ProRule" id="PRU01248"/>
    </source>
</evidence>
<accession>A0ABP8N1W9</accession>
<dbReference type="InterPro" id="IPR002104">
    <property type="entry name" value="Integrase_catalytic"/>
</dbReference>
<dbReference type="Gene3D" id="1.10.443.10">
    <property type="entry name" value="Intergrase catalytic core"/>
    <property type="match status" value="1"/>
</dbReference>
<protein>
    <submittedName>
        <fullName evidence="7">Site-specific integrase</fullName>
    </submittedName>
</protein>
<evidence type="ECO:0000256" key="3">
    <source>
        <dbReference type="ARBA" id="ARBA00023125"/>
    </source>
</evidence>
<dbReference type="Gene3D" id="1.10.150.130">
    <property type="match status" value="1"/>
</dbReference>
<dbReference type="PROSITE" id="PS51900">
    <property type="entry name" value="CB"/>
    <property type="match status" value="1"/>
</dbReference>
<dbReference type="EMBL" id="BAABEZ010000024">
    <property type="protein sequence ID" value="GAA4457975.1"/>
    <property type="molecule type" value="Genomic_DNA"/>
</dbReference>
<evidence type="ECO:0000313" key="7">
    <source>
        <dbReference type="EMBL" id="GAA4457975.1"/>
    </source>
</evidence>
<dbReference type="SUPFAM" id="SSF56349">
    <property type="entry name" value="DNA breaking-rejoining enzymes"/>
    <property type="match status" value="1"/>
</dbReference>
<proteinExistence type="inferred from homology"/>
<evidence type="ECO:0000256" key="4">
    <source>
        <dbReference type="ARBA" id="ARBA00023172"/>
    </source>
</evidence>
<dbReference type="RefSeq" id="WP_344827844.1">
    <property type="nucleotide sequence ID" value="NZ_BAABEZ010000024.1"/>
</dbReference>
<organism evidence="7 8">
    <name type="scientific">Rurimicrobium arvi</name>
    <dbReference type="NCBI Taxonomy" id="2049916"/>
    <lineage>
        <taxon>Bacteria</taxon>
        <taxon>Pseudomonadati</taxon>
        <taxon>Bacteroidota</taxon>
        <taxon>Chitinophagia</taxon>
        <taxon>Chitinophagales</taxon>
        <taxon>Chitinophagaceae</taxon>
        <taxon>Rurimicrobium</taxon>
    </lineage>
</organism>
<dbReference type="PANTHER" id="PTHR30349">
    <property type="entry name" value="PHAGE INTEGRASE-RELATED"/>
    <property type="match status" value="1"/>
</dbReference>
<dbReference type="InterPro" id="IPR035386">
    <property type="entry name" value="Arm-DNA-bind_5"/>
</dbReference>
<keyword evidence="4" id="KW-0233">DNA recombination</keyword>
<keyword evidence="2" id="KW-0229">DNA integration</keyword>
<dbReference type="InterPro" id="IPR011010">
    <property type="entry name" value="DNA_brk_join_enz"/>
</dbReference>
<feature type="domain" description="Core-binding (CB)" evidence="6">
    <location>
        <begin position="101"/>
        <end position="185"/>
    </location>
</feature>
<evidence type="ECO:0000313" key="8">
    <source>
        <dbReference type="Proteomes" id="UP001501410"/>
    </source>
</evidence>
<comment type="caution">
    <text evidence="7">The sequence shown here is derived from an EMBL/GenBank/DDBJ whole genome shotgun (WGS) entry which is preliminary data.</text>
</comment>
<dbReference type="Pfam" id="PF00589">
    <property type="entry name" value="Phage_integrase"/>
    <property type="match status" value="1"/>
</dbReference>
<dbReference type="Pfam" id="PF17293">
    <property type="entry name" value="Arm-DNA-bind_5"/>
    <property type="match status" value="1"/>
</dbReference>
<dbReference type="InterPro" id="IPR025269">
    <property type="entry name" value="SAM-like_dom"/>
</dbReference>
<gene>
    <name evidence="7" type="ORF">GCM10023092_25510</name>
</gene>
<sequence>MATVKIVLRARTNKDGTQPLAIRITQDRKASFIHLDKNIFAKDWDAIAGKVKKSHPNATQLNHFLAKKYWEAQEKSLEVETNKDEVTSVAVKQKIKPKGGKTFFSQADLYLKSLETAGKYNRFVADAPRVKHFREFLDGRDISFSDITVPLLKRFRAYLQGERKVKERTIINHLVVIRTVFNQAIQDGITDPKYYPFGKDKVSIKFPESIKIGLSAEDVRAIEALDYSDNGRLDHARNVWLLAFYFAGMRAADVLLLKKSDFKNNRLFYAMEKNDKGGSLKIPDKAQAIISKYTVRTANSEHNLLFPDLEAVPDLNDLYTVQRKTSYAVKNIDKALRSVAADAGIKHKLTMHIARHTFGNLSGDKIPIQMLQKLYRHSNVSTTIGYQSNFIHKDADEALDAVINTTN</sequence>
<dbReference type="InterPro" id="IPR013762">
    <property type="entry name" value="Integrase-like_cat_sf"/>
</dbReference>
<evidence type="ECO:0000256" key="1">
    <source>
        <dbReference type="ARBA" id="ARBA00008857"/>
    </source>
</evidence>
<keyword evidence="3 5" id="KW-0238">DNA-binding</keyword>
<reference evidence="8" key="1">
    <citation type="journal article" date="2019" name="Int. J. Syst. Evol. Microbiol.">
        <title>The Global Catalogue of Microorganisms (GCM) 10K type strain sequencing project: providing services to taxonomists for standard genome sequencing and annotation.</title>
        <authorList>
            <consortium name="The Broad Institute Genomics Platform"/>
            <consortium name="The Broad Institute Genome Sequencing Center for Infectious Disease"/>
            <person name="Wu L."/>
            <person name="Ma J."/>
        </authorList>
    </citation>
    <scope>NUCLEOTIDE SEQUENCE [LARGE SCALE GENOMIC DNA]</scope>
    <source>
        <strain evidence="8">JCM 31921</strain>
    </source>
</reference>
<evidence type="ECO:0000259" key="6">
    <source>
        <dbReference type="PROSITE" id="PS51900"/>
    </source>
</evidence>
<evidence type="ECO:0000256" key="2">
    <source>
        <dbReference type="ARBA" id="ARBA00022908"/>
    </source>
</evidence>
<dbReference type="Proteomes" id="UP001501410">
    <property type="component" value="Unassembled WGS sequence"/>
</dbReference>
<dbReference type="InterPro" id="IPR044068">
    <property type="entry name" value="CB"/>
</dbReference>
<name>A0ABP8N1W9_9BACT</name>
<dbReference type="InterPro" id="IPR010998">
    <property type="entry name" value="Integrase_recombinase_N"/>
</dbReference>
<dbReference type="Pfam" id="PF13102">
    <property type="entry name" value="Phage_int_SAM_5"/>
    <property type="match status" value="1"/>
</dbReference>